<evidence type="ECO:0000256" key="2">
    <source>
        <dbReference type="ARBA" id="ARBA00023004"/>
    </source>
</evidence>
<reference evidence="6 7" key="1">
    <citation type="submission" date="2023-04" db="EMBL/GenBank/DDBJ databases">
        <title>A long-awaited taxogenomic arrangement of the family Halomonadaceae.</title>
        <authorList>
            <person name="De La Haba R."/>
            <person name="Chuvochina M."/>
            <person name="Wittouck S."/>
            <person name="Arahal D.R."/>
            <person name="Sanchez-Porro C."/>
            <person name="Hugenholtz P."/>
            <person name="Ventosa A."/>
        </authorList>
    </citation>
    <scope>NUCLEOTIDE SEQUENCE [LARGE SCALE GENOMIC DNA]</scope>
    <source>
        <strain evidence="6 7">DSM 26770</strain>
    </source>
</reference>
<dbReference type="EMBL" id="JARWAM010000010">
    <property type="protein sequence ID" value="MDR5906568.1"/>
    <property type="molecule type" value="Genomic_DNA"/>
</dbReference>
<dbReference type="Gene3D" id="3.90.1580.10">
    <property type="entry name" value="paralog of FGE (formylglycine-generating enzyme)"/>
    <property type="match status" value="1"/>
</dbReference>
<dbReference type="PANTHER" id="PTHR23150">
    <property type="entry name" value="SULFATASE MODIFYING FACTOR 1, 2"/>
    <property type="match status" value="1"/>
</dbReference>
<dbReference type="InterPro" id="IPR034660">
    <property type="entry name" value="DinB/YfiT-like"/>
</dbReference>
<keyword evidence="2" id="KW-0408">Iron</keyword>
<organism evidence="6 7">
    <name type="scientific">Franzmannia qiaohouensis</name>
    <dbReference type="NCBI Taxonomy" id="1329370"/>
    <lineage>
        <taxon>Bacteria</taxon>
        <taxon>Pseudomonadati</taxon>
        <taxon>Pseudomonadota</taxon>
        <taxon>Gammaproteobacteria</taxon>
        <taxon>Oceanospirillales</taxon>
        <taxon>Halomonadaceae</taxon>
        <taxon>Franzmannia</taxon>
    </lineage>
</organism>
<accession>A0ABU1HGG3</accession>
<sequence>MLSTPLSTPPTPPRPAVELAAMLTDARTRSLALMQDTLEARELGPRLAIVNPPLWELGHLGYFHDHFALRGLFGLPDYQIAEAERLFDSSSIAHDDRWSLPLPSREQTLAYLSRVQQAMLERLPDGEASSAQSYVYQLTTLHEDMHGEAFLYTRQTLGDPPPDLGTPPPGFAPGEPAAGALPGDVAIPGGRHLLGSDASVPFRFDNEKAPMEVHVAPFSIAKAPVTNAEFAAFVDDGGYTRRQLWSEAGWRWCEKQGLRAPVYWRKGANGRWEERRFDRWLPLAPHQPVVHVSWFEAEAWCRWAGRRLPSEAEWEVAASREPTPDGASLAPGKRRFPWGDTPPVARLANLDGWRLAALDVAALPDGDSAFGCRQMLGNVWEWTASPFGPFPGFEPELYRDYSAPWFKEGRYVLRGGAWATRGRLIHNGYRNFFTPERRDILAGFRTCALSGG</sequence>
<proteinExistence type="predicted"/>
<dbReference type="InterPro" id="IPR030809">
    <property type="entry name" value="EgtB_signatur"/>
</dbReference>
<dbReference type="Pfam" id="PF12867">
    <property type="entry name" value="DinB_2"/>
    <property type="match status" value="1"/>
</dbReference>
<dbReference type="NCBIfam" id="NF041186">
    <property type="entry name" value="SenA"/>
    <property type="match status" value="1"/>
</dbReference>
<dbReference type="RefSeq" id="WP_309723107.1">
    <property type="nucleotide sequence ID" value="NZ_JARWAM010000010.1"/>
</dbReference>
<dbReference type="InterPro" id="IPR042095">
    <property type="entry name" value="SUMF_sf"/>
</dbReference>
<feature type="domain" description="DinB-like" evidence="5">
    <location>
        <begin position="23"/>
        <end position="133"/>
    </location>
</feature>
<dbReference type="Pfam" id="PF03781">
    <property type="entry name" value="FGE-sulfatase"/>
    <property type="match status" value="1"/>
</dbReference>
<dbReference type="InterPro" id="IPR016187">
    <property type="entry name" value="CTDL_fold"/>
</dbReference>
<evidence type="ECO:0000313" key="7">
    <source>
        <dbReference type="Proteomes" id="UP001251374"/>
    </source>
</evidence>
<dbReference type="SUPFAM" id="SSF109854">
    <property type="entry name" value="DinB/YfiT-like putative metalloenzymes"/>
    <property type="match status" value="1"/>
</dbReference>
<evidence type="ECO:0000259" key="4">
    <source>
        <dbReference type="Pfam" id="PF03781"/>
    </source>
</evidence>
<feature type="domain" description="Sulfatase-modifying factor enzyme-like" evidence="4">
    <location>
        <begin position="182"/>
        <end position="446"/>
    </location>
</feature>
<name>A0ABU1HGG3_9GAMM</name>
<dbReference type="InterPro" id="IPR005532">
    <property type="entry name" value="SUMF_dom"/>
</dbReference>
<dbReference type="PANTHER" id="PTHR23150:SF36">
    <property type="entry name" value="HERCYNINE OXYGENASE"/>
    <property type="match status" value="1"/>
</dbReference>
<dbReference type="SUPFAM" id="SSF56436">
    <property type="entry name" value="C-type lectin-like"/>
    <property type="match status" value="1"/>
</dbReference>
<evidence type="ECO:0000313" key="6">
    <source>
        <dbReference type="EMBL" id="MDR5906568.1"/>
    </source>
</evidence>
<gene>
    <name evidence="6" type="primary">senA</name>
    <name evidence="6" type="ORF">QC821_14925</name>
</gene>
<keyword evidence="1" id="KW-0560">Oxidoreductase</keyword>
<keyword evidence="7" id="KW-1185">Reference proteome</keyword>
<comment type="caution">
    <text evidence="6">The sequence shown here is derived from an EMBL/GenBank/DDBJ whole genome shotgun (WGS) entry which is preliminary data.</text>
</comment>
<comment type="pathway">
    <text evidence="3">Amino-acid biosynthesis; ergothioneine biosynthesis.</text>
</comment>
<dbReference type="InterPro" id="IPR051043">
    <property type="entry name" value="Sulfatase_Mod_Factor_Kinase"/>
</dbReference>
<protein>
    <submittedName>
        <fullName evidence="6">Selenoneine synthase SenA</fullName>
    </submittedName>
</protein>
<dbReference type="NCBIfam" id="TIGR04373">
    <property type="entry name" value="egtB_X_signatur"/>
    <property type="match status" value="1"/>
</dbReference>
<evidence type="ECO:0000256" key="1">
    <source>
        <dbReference type="ARBA" id="ARBA00023002"/>
    </source>
</evidence>
<evidence type="ECO:0000259" key="5">
    <source>
        <dbReference type="Pfam" id="PF12867"/>
    </source>
</evidence>
<dbReference type="Proteomes" id="UP001251374">
    <property type="component" value="Unassembled WGS sequence"/>
</dbReference>
<dbReference type="InterPro" id="IPR024775">
    <property type="entry name" value="DinB-like"/>
</dbReference>
<evidence type="ECO:0000256" key="3">
    <source>
        <dbReference type="ARBA" id="ARBA00037882"/>
    </source>
</evidence>